<comment type="caution">
    <text evidence="1">The sequence shown here is derived from an EMBL/GenBank/DDBJ whole genome shotgun (WGS) entry which is preliminary data.</text>
</comment>
<evidence type="ECO:0008006" key="3">
    <source>
        <dbReference type="Google" id="ProtNLM"/>
    </source>
</evidence>
<dbReference type="Gene3D" id="3.40.50.620">
    <property type="entry name" value="HUPs"/>
    <property type="match status" value="1"/>
</dbReference>
<dbReference type="InterPro" id="IPR044187">
    <property type="entry name" value="At3g01520-like_plant"/>
</dbReference>
<dbReference type="EMBL" id="JABFUD020000006">
    <property type="protein sequence ID" value="KAI5078533.1"/>
    <property type="molecule type" value="Genomic_DNA"/>
</dbReference>
<dbReference type="PANTHER" id="PTHR47710:SF1">
    <property type="entry name" value="ADENINE NUCLEOTIDE ALPHA HYDROLASES-LIKE SUPERFAMILY PROTEIN"/>
    <property type="match status" value="1"/>
</dbReference>
<dbReference type="GO" id="GO:0016208">
    <property type="term" value="F:AMP binding"/>
    <property type="evidence" value="ECO:0007669"/>
    <property type="project" value="TreeGrafter"/>
</dbReference>
<reference evidence="1" key="1">
    <citation type="submission" date="2021-01" db="EMBL/GenBank/DDBJ databases">
        <title>Adiantum capillus-veneris genome.</title>
        <authorList>
            <person name="Fang Y."/>
            <person name="Liao Q."/>
        </authorList>
    </citation>
    <scope>NUCLEOTIDE SEQUENCE</scope>
    <source>
        <strain evidence="1">H3</strain>
        <tissue evidence="1">Leaf</tissue>
    </source>
</reference>
<dbReference type="PANTHER" id="PTHR47710">
    <property type="entry name" value="ADENINE NUCLEOTIDE ALPHA HYDROLASES-LIKE SUPERFAMILY PROTEIN"/>
    <property type="match status" value="1"/>
</dbReference>
<protein>
    <recommendedName>
        <fullName evidence="3">UspA domain-containing protein</fullName>
    </recommendedName>
</protein>
<dbReference type="Proteomes" id="UP000886520">
    <property type="component" value="Chromosome 6"/>
</dbReference>
<dbReference type="OrthoDB" id="843225at2759"/>
<organism evidence="1 2">
    <name type="scientific">Adiantum capillus-veneris</name>
    <name type="common">Maidenhair fern</name>
    <dbReference type="NCBI Taxonomy" id="13818"/>
    <lineage>
        <taxon>Eukaryota</taxon>
        <taxon>Viridiplantae</taxon>
        <taxon>Streptophyta</taxon>
        <taxon>Embryophyta</taxon>
        <taxon>Tracheophyta</taxon>
        <taxon>Polypodiopsida</taxon>
        <taxon>Polypodiidae</taxon>
        <taxon>Polypodiales</taxon>
        <taxon>Pteridineae</taxon>
        <taxon>Pteridaceae</taxon>
        <taxon>Vittarioideae</taxon>
        <taxon>Adiantum</taxon>
    </lineage>
</organism>
<sequence length="136" mass="15021">MAASSSADADKDAPTRILLAVSQSSIKGYPFPSISSMAAFHWLVEKLIHPACRPKFKLLILHVQVPDDDAFDDMDSLYATKEDFEAMKHEDKVRGIHLLEHFVHLCNEIQVCTDSACPLVVMTVCVNYKTTACGAP</sequence>
<dbReference type="AlphaFoldDB" id="A0A9D4ZK34"/>
<accession>A0A9D4ZK34</accession>
<gene>
    <name evidence="1" type="ORF">GOP47_0006204</name>
</gene>
<evidence type="ECO:0000313" key="1">
    <source>
        <dbReference type="EMBL" id="KAI5078533.1"/>
    </source>
</evidence>
<keyword evidence="2" id="KW-1185">Reference proteome</keyword>
<proteinExistence type="predicted"/>
<evidence type="ECO:0000313" key="2">
    <source>
        <dbReference type="Proteomes" id="UP000886520"/>
    </source>
</evidence>
<name>A0A9D4ZK34_ADICA</name>
<dbReference type="SUPFAM" id="SSF52402">
    <property type="entry name" value="Adenine nucleotide alpha hydrolases-like"/>
    <property type="match status" value="1"/>
</dbReference>
<dbReference type="InterPro" id="IPR014729">
    <property type="entry name" value="Rossmann-like_a/b/a_fold"/>
</dbReference>